<dbReference type="Pfam" id="PF13585">
    <property type="entry name" value="CHU_C"/>
    <property type="match status" value="1"/>
</dbReference>
<accession>A0ABP7U7S0</accession>
<gene>
    <name evidence="1" type="ORF">GCM10022409_23240</name>
</gene>
<keyword evidence="2" id="KW-1185">Reference proteome</keyword>
<proteinExistence type="predicted"/>
<dbReference type="Proteomes" id="UP001501469">
    <property type="component" value="Unassembled WGS sequence"/>
</dbReference>
<name>A0ABP7U7S0_9BACT</name>
<comment type="caution">
    <text evidence="1">The sequence shown here is derived from an EMBL/GenBank/DDBJ whole genome shotgun (WGS) entry which is preliminary data.</text>
</comment>
<dbReference type="EMBL" id="BAABDK010000017">
    <property type="protein sequence ID" value="GAA4037523.1"/>
    <property type="molecule type" value="Genomic_DNA"/>
</dbReference>
<reference evidence="2" key="1">
    <citation type="journal article" date="2019" name="Int. J. Syst. Evol. Microbiol.">
        <title>The Global Catalogue of Microorganisms (GCM) 10K type strain sequencing project: providing services to taxonomists for standard genome sequencing and annotation.</title>
        <authorList>
            <consortium name="The Broad Institute Genomics Platform"/>
            <consortium name="The Broad Institute Genome Sequencing Center for Infectious Disease"/>
            <person name="Wu L."/>
            <person name="Ma J."/>
        </authorList>
    </citation>
    <scope>NUCLEOTIDE SEQUENCE [LARGE SCALE GENOMIC DNA]</scope>
    <source>
        <strain evidence="2">JCM 17225</strain>
    </source>
</reference>
<protein>
    <recommendedName>
        <fullName evidence="3">Gliding motility-associated C-terminal domain-containing protein</fullName>
    </recommendedName>
</protein>
<sequence>MTYTSLGGNQYKVRFRLYRDCSGAGTPTSFDLECRNGGCNAPASVTASLMPVGQTIAATPLCPTNPTTCSNPSGTYPLYDFTNYEATVTLPPGQWTMSTRLGNRPDIGNLTGGASNYLYTEAFLDNRGTAVVNTSPQFDPQDVPIQYVCVNQLTTFGFSAIEPDGDSLVYSLAAPLDNCGAPIAYKPYPGAAGGVVIITRSPLCVLEFPSLTGGSTYTPQLPLPVAYDVIGSCPIQQGVPYFRLNQQARTVTFKPNVYLPNLPAGDGGNKYVVVVEVSEYRRINGVRRIIGRVRREAVLIVIDCGTNSTPNPVVAQNQTPNSNTATTNTVDTTRINVYSCSYSRVSVNFTDPDNLKTPSARQRLTVTLPATINSDPSYLAGGDVGTFAFSTDPAHVNGSENPQATFIFQPSPNMVGRTIRINVRIEDNACPVKGLQNRVIVIRILKGNFATALATAGGTNLTGVTPLTLCSGSLALKGSVVRPDSIRNLATNKSVVQVYAYQWSLVRGNGFNAATATSQNISVNPTITSRYKLLITPTSGFGPGCGDTTSILVRVAPPVAARFTITDSISSRPVSSTGIAPGRLVPPITYKFTNQSTINGAVPCSSGVTTNCYASPEFRLDSLVWTYQRIKDGTGSPTANAPVVVFARGYAPKDLKLTDGGTYLIKLSAASTLITNNTTSRVPGQCAASLYQRLVIVPELNAPNIITPNNDNLNDVFVLPFSQRGGKLEIFNRWGSKVQEYSNYQNTWAGAGQPDGVYYYYVTDPSGNKSKGWVEVRRGQ</sequence>
<evidence type="ECO:0000313" key="2">
    <source>
        <dbReference type="Proteomes" id="UP001501469"/>
    </source>
</evidence>
<evidence type="ECO:0008006" key="3">
    <source>
        <dbReference type="Google" id="ProtNLM"/>
    </source>
</evidence>
<evidence type="ECO:0000313" key="1">
    <source>
        <dbReference type="EMBL" id="GAA4037523.1"/>
    </source>
</evidence>
<organism evidence="1 2">
    <name type="scientific">Hymenobacter glaciei</name>
    <dbReference type="NCBI Taxonomy" id="877209"/>
    <lineage>
        <taxon>Bacteria</taxon>
        <taxon>Pseudomonadati</taxon>
        <taxon>Bacteroidota</taxon>
        <taxon>Cytophagia</taxon>
        <taxon>Cytophagales</taxon>
        <taxon>Hymenobacteraceae</taxon>
        <taxon>Hymenobacter</taxon>
    </lineage>
</organism>